<organism evidence="2 3">
    <name type="scientific">Sinomicrobium pectinilyticum</name>
    <dbReference type="NCBI Taxonomy" id="1084421"/>
    <lineage>
        <taxon>Bacteria</taxon>
        <taxon>Pseudomonadati</taxon>
        <taxon>Bacteroidota</taxon>
        <taxon>Flavobacteriia</taxon>
        <taxon>Flavobacteriales</taxon>
        <taxon>Flavobacteriaceae</taxon>
        <taxon>Sinomicrobium</taxon>
    </lineage>
</organism>
<keyword evidence="3" id="KW-1185">Reference proteome</keyword>
<keyword evidence="1" id="KW-0812">Transmembrane</keyword>
<proteinExistence type="predicted"/>
<comment type="caution">
    <text evidence="2">The sequence shown here is derived from an EMBL/GenBank/DDBJ whole genome shotgun (WGS) entry which is preliminary data.</text>
</comment>
<keyword evidence="1" id="KW-0472">Membrane</keyword>
<name>A0A3N0EKW8_SINP1</name>
<gene>
    <name evidence="2" type="ORF">ED312_08290</name>
</gene>
<evidence type="ECO:0000256" key="1">
    <source>
        <dbReference type="SAM" id="Phobius"/>
    </source>
</evidence>
<dbReference type="Proteomes" id="UP000267469">
    <property type="component" value="Unassembled WGS sequence"/>
</dbReference>
<dbReference type="AlphaFoldDB" id="A0A3N0EKW8"/>
<evidence type="ECO:0000313" key="2">
    <source>
        <dbReference type="EMBL" id="RNL88444.1"/>
    </source>
</evidence>
<accession>A0A3N0EKW8</accession>
<reference evidence="2 3" key="1">
    <citation type="submission" date="2018-10" db="EMBL/GenBank/DDBJ databases">
        <title>Sinomicrobium pectinilyticum sp. nov., a pectinase-producing bacterium isolated from alkaline and saline soil, and emended description of the genus Sinomicrobium.</title>
        <authorList>
            <person name="Cheng B."/>
            <person name="Li C."/>
            <person name="Lai Q."/>
            <person name="Du M."/>
            <person name="Shao Z."/>
            <person name="Xu P."/>
            <person name="Yang C."/>
        </authorList>
    </citation>
    <scope>NUCLEOTIDE SEQUENCE [LARGE SCALE GENOMIC DNA]</scope>
    <source>
        <strain evidence="2 3">5DNS001</strain>
    </source>
</reference>
<evidence type="ECO:0000313" key="3">
    <source>
        <dbReference type="Proteomes" id="UP000267469"/>
    </source>
</evidence>
<protein>
    <submittedName>
        <fullName evidence="2">Uncharacterized protein</fullName>
    </submittedName>
</protein>
<keyword evidence="1" id="KW-1133">Transmembrane helix</keyword>
<dbReference type="EMBL" id="RJTM01000059">
    <property type="protein sequence ID" value="RNL88444.1"/>
    <property type="molecule type" value="Genomic_DNA"/>
</dbReference>
<feature type="transmembrane region" description="Helical" evidence="1">
    <location>
        <begin position="33"/>
        <end position="51"/>
    </location>
</feature>
<sequence length="68" mass="7906">MVRLRKDVLIRIKCPVTIAPQINLLAQNVIPEVVEMALLIMYVQLGFMYVAPKLKSTFTYFVNLEFNF</sequence>